<accession>A0A485KPE2</accession>
<dbReference type="EMBL" id="VJMH01005165">
    <property type="protein sequence ID" value="KAF0699627.1"/>
    <property type="molecule type" value="Genomic_DNA"/>
</dbReference>
<dbReference type="Proteomes" id="UP000332933">
    <property type="component" value="Unassembled WGS sequence"/>
</dbReference>
<protein>
    <submittedName>
        <fullName evidence="3">Aste57867_9810 protein</fullName>
    </submittedName>
</protein>
<evidence type="ECO:0000313" key="4">
    <source>
        <dbReference type="Proteomes" id="UP000332933"/>
    </source>
</evidence>
<dbReference type="GO" id="GO:0008999">
    <property type="term" value="F:protein-N-terminal-alanine acetyltransferase activity"/>
    <property type="evidence" value="ECO:0007669"/>
    <property type="project" value="TreeGrafter"/>
</dbReference>
<keyword evidence="4" id="KW-1185">Reference proteome</keyword>
<dbReference type="EMBL" id="CAADRA010005186">
    <property type="protein sequence ID" value="VFT86689.1"/>
    <property type="molecule type" value="Genomic_DNA"/>
</dbReference>
<dbReference type="PROSITE" id="PS51186">
    <property type="entry name" value="GNAT"/>
    <property type="match status" value="1"/>
</dbReference>
<dbReference type="PANTHER" id="PTHR43441:SF2">
    <property type="entry name" value="FAMILY ACETYLTRANSFERASE, PUTATIVE (AFU_ORTHOLOGUE AFUA_7G00850)-RELATED"/>
    <property type="match status" value="1"/>
</dbReference>
<dbReference type="Gene3D" id="3.40.630.30">
    <property type="match status" value="1"/>
</dbReference>
<organism evidence="3 4">
    <name type="scientific">Aphanomyces stellatus</name>
    <dbReference type="NCBI Taxonomy" id="120398"/>
    <lineage>
        <taxon>Eukaryota</taxon>
        <taxon>Sar</taxon>
        <taxon>Stramenopiles</taxon>
        <taxon>Oomycota</taxon>
        <taxon>Saprolegniomycetes</taxon>
        <taxon>Saprolegniales</taxon>
        <taxon>Verrucalvaceae</taxon>
        <taxon>Aphanomyces</taxon>
    </lineage>
</organism>
<evidence type="ECO:0000313" key="3">
    <source>
        <dbReference type="EMBL" id="VFT86689.1"/>
    </source>
</evidence>
<dbReference type="InterPro" id="IPR016181">
    <property type="entry name" value="Acyl_CoA_acyltransferase"/>
</dbReference>
<gene>
    <name evidence="3" type="primary">Aste57867_9810</name>
    <name evidence="2" type="ORF">As57867_009771</name>
    <name evidence="3" type="ORF">ASTE57867_9810</name>
</gene>
<dbReference type="AlphaFoldDB" id="A0A485KPE2"/>
<feature type="domain" description="N-acetyltransferase" evidence="1">
    <location>
        <begin position="25"/>
        <end position="169"/>
    </location>
</feature>
<evidence type="ECO:0000259" key="1">
    <source>
        <dbReference type="PROSITE" id="PS51186"/>
    </source>
</evidence>
<dbReference type="GO" id="GO:1990189">
    <property type="term" value="F:protein N-terminal-serine acetyltransferase activity"/>
    <property type="evidence" value="ECO:0007669"/>
    <property type="project" value="TreeGrafter"/>
</dbReference>
<dbReference type="PANTHER" id="PTHR43441">
    <property type="entry name" value="RIBOSOMAL-PROTEIN-SERINE ACETYLTRANSFERASE"/>
    <property type="match status" value="1"/>
</dbReference>
<dbReference type="InterPro" id="IPR051908">
    <property type="entry name" value="Ribosomal_N-acetyltransferase"/>
</dbReference>
<sequence length="173" mass="19653">MTVFQDLPDSARLDYLPPSAHLDDAVYSVYSEDENMRFIPFLCRMAPDDWAARRNTHRAQMINGEGAFFDIVERSSGAVIGTSGFRTIDLAAGVCEWGIVLNTASQGRGYCKEVHDACMRWAAAQGLTKSTAATWESNARMNELLVRYGWRYTETRTNDYGVWREYVFDIVQQ</sequence>
<reference evidence="2" key="2">
    <citation type="submission" date="2019-06" db="EMBL/GenBank/DDBJ databases">
        <title>Genomics analysis of Aphanomyces spp. identifies a new class of oomycete effector associated with host adaptation.</title>
        <authorList>
            <person name="Gaulin E."/>
        </authorList>
    </citation>
    <scope>NUCLEOTIDE SEQUENCE</scope>
    <source>
        <strain evidence="2">CBS 578.67</strain>
    </source>
</reference>
<reference evidence="3 4" key="1">
    <citation type="submission" date="2019-03" db="EMBL/GenBank/DDBJ databases">
        <authorList>
            <person name="Gaulin E."/>
            <person name="Dumas B."/>
        </authorList>
    </citation>
    <scope>NUCLEOTIDE SEQUENCE [LARGE SCALE GENOMIC DNA]</scope>
    <source>
        <strain evidence="3">CBS 568.67</strain>
    </source>
</reference>
<dbReference type="Pfam" id="PF13302">
    <property type="entry name" value="Acetyltransf_3"/>
    <property type="match status" value="1"/>
</dbReference>
<evidence type="ECO:0000313" key="2">
    <source>
        <dbReference type="EMBL" id="KAF0699627.1"/>
    </source>
</evidence>
<dbReference type="SUPFAM" id="SSF55729">
    <property type="entry name" value="Acyl-CoA N-acyltransferases (Nat)"/>
    <property type="match status" value="1"/>
</dbReference>
<name>A0A485KPE2_9STRA</name>
<dbReference type="InterPro" id="IPR000182">
    <property type="entry name" value="GNAT_dom"/>
</dbReference>
<dbReference type="OrthoDB" id="64477at2759"/>
<proteinExistence type="predicted"/>
<dbReference type="GO" id="GO:0005737">
    <property type="term" value="C:cytoplasm"/>
    <property type="evidence" value="ECO:0007669"/>
    <property type="project" value="TreeGrafter"/>
</dbReference>